<protein>
    <submittedName>
        <fullName evidence="1">Uncharacterized protein</fullName>
    </submittedName>
</protein>
<evidence type="ECO:0000313" key="2">
    <source>
        <dbReference type="Proteomes" id="UP001562425"/>
    </source>
</evidence>
<evidence type="ECO:0000313" key="1">
    <source>
        <dbReference type="EMBL" id="KAL1398097.1"/>
    </source>
</evidence>
<comment type="caution">
    <text evidence="1">The sequence shown here is derived from an EMBL/GenBank/DDBJ whole genome shotgun (WGS) entry which is preliminary data.</text>
</comment>
<sequence>SKNVKLNDDSPEDAEG</sequence>
<proteinExistence type="predicted"/>
<keyword evidence="2" id="KW-1185">Reference proteome</keyword>
<name>A0ABD1DEI6_CULPP</name>
<feature type="non-terminal residue" evidence="1">
    <location>
        <position position="16"/>
    </location>
</feature>
<accession>A0ABD1DEI6</accession>
<dbReference type="AlphaFoldDB" id="A0ABD1DEI6"/>
<dbReference type="EMBL" id="JBEHCU010006026">
    <property type="protein sequence ID" value="KAL1398097.1"/>
    <property type="molecule type" value="Genomic_DNA"/>
</dbReference>
<organism evidence="1 2">
    <name type="scientific">Culex pipiens pipiens</name>
    <name type="common">Northern house mosquito</name>
    <dbReference type="NCBI Taxonomy" id="38569"/>
    <lineage>
        <taxon>Eukaryota</taxon>
        <taxon>Metazoa</taxon>
        <taxon>Ecdysozoa</taxon>
        <taxon>Arthropoda</taxon>
        <taxon>Hexapoda</taxon>
        <taxon>Insecta</taxon>
        <taxon>Pterygota</taxon>
        <taxon>Neoptera</taxon>
        <taxon>Endopterygota</taxon>
        <taxon>Diptera</taxon>
        <taxon>Nematocera</taxon>
        <taxon>Culicoidea</taxon>
        <taxon>Culicidae</taxon>
        <taxon>Culicinae</taxon>
        <taxon>Culicini</taxon>
        <taxon>Culex</taxon>
        <taxon>Culex</taxon>
    </lineage>
</organism>
<gene>
    <name evidence="1" type="ORF">pipiens_000226</name>
</gene>
<reference evidence="1 2" key="1">
    <citation type="submission" date="2024-05" db="EMBL/GenBank/DDBJ databases">
        <title>Culex pipiens pipiens assembly and annotation.</title>
        <authorList>
            <person name="Alout H."/>
            <person name="Durand T."/>
        </authorList>
    </citation>
    <scope>NUCLEOTIDE SEQUENCE [LARGE SCALE GENOMIC DNA]</scope>
    <source>
        <strain evidence="1">HA-2024</strain>
        <tissue evidence="1">Whole body</tissue>
    </source>
</reference>
<feature type="non-terminal residue" evidence="1">
    <location>
        <position position="1"/>
    </location>
</feature>
<dbReference type="Proteomes" id="UP001562425">
    <property type="component" value="Unassembled WGS sequence"/>
</dbReference>